<evidence type="ECO:0000256" key="10">
    <source>
        <dbReference type="SAM" id="MobiDB-lite"/>
    </source>
</evidence>
<comment type="function">
    <text evidence="6">Is a positive regulator of NF-kappa-B signaling downstream of TLR4 activation. It acts as a scaffold molecule to assemble a molecular complex that includes TRAF6, MAP3K7, CHUK and IKBKB, thereby facilitating NF-kappa-B signaling activation. Regulates TRAF6 and MAP3K7 ubiquitination. Involved in the regulation of cell mobility. Regulates lipolysaccharide (LPS)-induced endothelial cell migration. Is involved in the regulation of skin pigmentation through the control of melanocyte migration in the epidermis.</text>
</comment>
<dbReference type="Pfam" id="PF12485">
    <property type="entry name" value="SPIDER"/>
    <property type="match status" value="1"/>
</dbReference>
<evidence type="ECO:0000256" key="9">
    <source>
        <dbReference type="PROSITE-ProRule" id="PRU00192"/>
    </source>
</evidence>
<accession>A0A851ZSF4</accession>
<dbReference type="SUPFAM" id="SSF50044">
    <property type="entry name" value="SH3-domain"/>
    <property type="match status" value="1"/>
</dbReference>
<feature type="region of interest" description="Disordered" evidence="10">
    <location>
        <begin position="269"/>
        <end position="289"/>
    </location>
</feature>
<protein>
    <recommendedName>
        <fullName evidence="8">SAM and SH3 domain-containing protein 1</fullName>
    </recommendedName>
</protein>
<dbReference type="Pfam" id="PF00536">
    <property type="entry name" value="SAM_1"/>
    <property type="match status" value="1"/>
</dbReference>
<dbReference type="FunFam" id="1.10.150.50:FF:000038">
    <property type="entry name" value="Putative sam and sh3 domain-containing protein 1"/>
    <property type="match status" value="1"/>
</dbReference>
<dbReference type="SMART" id="SM00454">
    <property type="entry name" value="SAM"/>
    <property type="match status" value="2"/>
</dbReference>
<feature type="non-terminal residue" evidence="13">
    <location>
        <position position="1192"/>
    </location>
</feature>
<dbReference type="PROSITE" id="PS50002">
    <property type="entry name" value="SH3"/>
    <property type="match status" value="1"/>
</dbReference>
<feature type="compositionally biased region" description="Basic residues" evidence="10">
    <location>
        <begin position="569"/>
        <end position="578"/>
    </location>
</feature>
<dbReference type="Pfam" id="PF07647">
    <property type="entry name" value="SAM_2"/>
    <property type="match status" value="1"/>
</dbReference>
<comment type="subunit">
    <text evidence="7">Interacts with GNAS. Interacts with IQGAP1. Interacts with TRAF6 (via C-terminus); the interaction is LPS-dependent. Interacts with MAP3K7, CHUK and IKBKB.</text>
</comment>
<name>A0A851ZSF4_CALOR</name>
<keyword evidence="2 9" id="KW-0728">SH3 domain</keyword>
<keyword evidence="14" id="KW-1185">Reference proteome</keyword>
<dbReference type="Pfam" id="PF26285">
    <property type="entry name" value="SASH1_Homeodomain"/>
    <property type="match status" value="2"/>
</dbReference>
<dbReference type="Gene3D" id="2.30.30.40">
    <property type="entry name" value="SH3 Domains"/>
    <property type="match status" value="1"/>
</dbReference>
<dbReference type="InterPro" id="IPR035720">
    <property type="entry name" value="SASH1_SH3"/>
</dbReference>
<feature type="compositionally biased region" description="Polar residues" evidence="10">
    <location>
        <begin position="180"/>
        <end position="193"/>
    </location>
</feature>
<dbReference type="CDD" id="cd09492">
    <property type="entry name" value="SAM_SASH1_repeat2"/>
    <property type="match status" value="1"/>
</dbReference>
<evidence type="ECO:0000259" key="12">
    <source>
        <dbReference type="PROSITE" id="PS50105"/>
    </source>
</evidence>
<evidence type="ECO:0000256" key="2">
    <source>
        <dbReference type="ARBA" id="ARBA00022443"/>
    </source>
</evidence>
<dbReference type="InterPro" id="IPR013761">
    <property type="entry name" value="SAM/pointed_sf"/>
</dbReference>
<feature type="region of interest" description="Disordered" evidence="10">
    <location>
        <begin position="62"/>
        <end position="91"/>
    </location>
</feature>
<sequence length="1192" mass="132113">DGSLGNIDDLAQQYADYYNTCFTDVCERMEELRKRRVSQDLDLEKPDISPTSLQLRSQIEESLGLSSTASTPDTERKLSIHKSSSEEGSVGKADWKKKNKFFWQNFRKNQKGLMRQTSKGEDVGYVASEITMSDEERIQLMMMVKEKMITIEEALARLKEYEAQHRQSSAVDATEWPDGSYSTLDGSSNCNSREQSDDETEESVKFKRLHKLVNSTRRVRKKLIRVEEMKKPSTEGVEEHSLDNSPVLDDRSALYSGVHKKQFYFDSSCEKQPEDDSDSLTTSPSSSSLDTWGANRKLVKTFSKTDSRGLIKPPKKLGTFFSYPEEEKSQKVCRSLTDGEMKKSLGSLSHGRTCSFGGFDLTNRSLHIGNSSDQMGKEGDFVYKEVIKSPSASRISLGKKVKSVKETMKKRMSKKYSSSLSEQESSPGIVPGSPQSPPADTDSLDKPKLKAGGSVESLRSSLSGQSSMSGQTVSTTDSSTSNRESVKSEDGDDEEPPYRGPFCGRARVHTDFTPSPYDTDSLKLKKGDIIDIISKPPMGTWMGLLNNKVGTFKFIYVDVLNEEEEKPKRPTRRRRKSRPPQPKSVEDLLDRINLKEHMPTFLFNGYEDLDTFKLLEEEDLDELNIRDPEHRAVLLTAVELLQEYDSNSDQSGSQEKLLIEGQGLTGCSPRDSGCYESSENLENGKTRRTCLPPSKSAIEHSFRDFSRNQLSNYPTLPLSKSIETLQPGEKESRLGCAHRALKSSVKPPAIMALKKNRRSLPVAVCRSYETLDGPQGVDTWPRSHSLDDLQGEPNTNLQDANKKDSFPQDSLDTAKKATGSALPPQPHGGSCKVDDVMAKQGKGAANSQKGRAKELNCSVMETEGGKPAPFPLKNCEAQPALVMHHTTRTPLEIQSKGFHDLARADYAPVLKGGLEAEQKSTNEARMQPKNPSQPPPVPAKKCRERLSNGLYHPPTTTSGNHSSLEAPCLPVKKTSSSTPIDCHGAPVHRTSSEQEPSSPPSPLPPWLSELPETASVQQHVVKLGPASARKVSCSRGMDLEMVIENKLQSEDIDLTEEPYSDKHGRCGIPEALVQRYSEDLEQPEKDVATNMDQIRVKQLRKQHRMAIPSGGLTEICRKPVSPGLITSVSDWLISIGLPMYSSLLTEAGFNTLSKVPSLSQTCLQKAGITEERHISKLLAAARLFKPLDPEAV</sequence>
<dbReference type="FunFam" id="1.10.150.50:FF:000024">
    <property type="entry name" value="Putative sam and sh3 domain-containing protein 1"/>
    <property type="match status" value="1"/>
</dbReference>
<gene>
    <name evidence="13" type="primary">Sash1</name>
    <name evidence="13" type="ORF">CALORN_R10381</name>
</gene>
<dbReference type="AlphaFoldDB" id="A0A851ZSF4"/>
<dbReference type="InterPro" id="IPR021090">
    <property type="entry name" value="SPIDER"/>
</dbReference>
<dbReference type="GO" id="GO:0005737">
    <property type="term" value="C:cytoplasm"/>
    <property type="evidence" value="ECO:0007669"/>
    <property type="project" value="UniProtKB-SubCell"/>
</dbReference>
<dbReference type="InterPro" id="IPR051725">
    <property type="entry name" value="SAM-SH3_domain_protein"/>
</dbReference>
<dbReference type="InterPro" id="IPR058666">
    <property type="entry name" value="SASH1/NUB1_homeodomain"/>
</dbReference>
<evidence type="ECO:0000259" key="11">
    <source>
        <dbReference type="PROSITE" id="PS50002"/>
    </source>
</evidence>
<reference evidence="13" key="1">
    <citation type="submission" date="2019-09" db="EMBL/GenBank/DDBJ databases">
        <title>Bird 10,000 Genomes (B10K) Project - Family phase.</title>
        <authorList>
            <person name="Zhang G."/>
        </authorList>
    </citation>
    <scope>NUCLEOTIDE SEQUENCE</scope>
    <source>
        <strain evidence="13">B10K-DU-015-28</strain>
        <tissue evidence="13">Muscle</tissue>
    </source>
</reference>
<feature type="region of interest" description="Disordered" evidence="10">
    <location>
        <begin position="920"/>
        <end position="1008"/>
    </location>
</feature>
<dbReference type="InterPro" id="IPR001660">
    <property type="entry name" value="SAM"/>
</dbReference>
<feature type="region of interest" description="Disordered" evidence="10">
    <location>
        <begin position="394"/>
        <end position="507"/>
    </location>
</feature>
<keyword evidence="5" id="KW-0677">Repeat</keyword>
<dbReference type="GO" id="GO:0031435">
    <property type="term" value="F:mitogen-activated protein kinase kinase kinase binding"/>
    <property type="evidence" value="ECO:0007669"/>
    <property type="project" value="TreeGrafter"/>
</dbReference>
<evidence type="ECO:0000256" key="6">
    <source>
        <dbReference type="ARBA" id="ARBA00057807"/>
    </source>
</evidence>
<evidence type="ECO:0000313" key="13">
    <source>
        <dbReference type="EMBL" id="NXE59481.1"/>
    </source>
</evidence>
<comment type="caution">
    <text evidence="13">The sequence shown here is derived from an EMBL/GenBank/DDBJ whole genome shotgun (WGS) entry which is preliminary data.</text>
</comment>
<dbReference type="Proteomes" id="UP000603627">
    <property type="component" value="Unassembled WGS sequence"/>
</dbReference>
<keyword evidence="4" id="KW-0597">Phosphoprotein</keyword>
<feature type="domain" description="SAM" evidence="12">
    <location>
        <begin position="580"/>
        <end position="644"/>
    </location>
</feature>
<dbReference type="Gene3D" id="1.10.150.50">
    <property type="entry name" value="Transcription Factor, Ets-1"/>
    <property type="match status" value="2"/>
</dbReference>
<dbReference type="InterPro" id="IPR001452">
    <property type="entry name" value="SH3_domain"/>
</dbReference>
<proteinExistence type="predicted"/>
<dbReference type="GO" id="GO:1901224">
    <property type="term" value="P:positive regulation of non-canonical NF-kappaB signal transduction"/>
    <property type="evidence" value="ECO:0007669"/>
    <property type="project" value="TreeGrafter"/>
</dbReference>
<feature type="non-terminal residue" evidence="13">
    <location>
        <position position="1"/>
    </location>
</feature>
<dbReference type="EMBL" id="WBNL01000022">
    <property type="protein sequence ID" value="NXE59481.1"/>
    <property type="molecule type" value="Genomic_DNA"/>
</dbReference>
<dbReference type="SUPFAM" id="SSF47769">
    <property type="entry name" value="SAM/Pointed domain"/>
    <property type="match status" value="2"/>
</dbReference>
<dbReference type="FunFam" id="2.30.30.40:FF:000021">
    <property type="entry name" value="Putative sam and sh3 domain-containing protein 1"/>
    <property type="match status" value="1"/>
</dbReference>
<feature type="region of interest" description="Disordered" evidence="10">
    <location>
        <begin position="167"/>
        <end position="203"/>
    </location>
</feature>
<evidence type="ECO:0000256" key="4">
    <source>
        <dbReference type="ARBA" id="ARBA00022553"/>
    </source>
</evidence>
<feature type="compositionally biased region" description="Polar residues" evidence="10">
    <location>
        <begin position="954"/>
        <end position="963"/>
    </location>
</feature>
<feature type="compositionally biased region" description="Low complexity" evidence="10">
    <location>
        <begin position="452"/>
        <end position="470"/>
    </location>
</feature>
<feature type="compositionally biased region" description="Low complexity" evidence="10">
    <location>
        <begin position="415"/>
        <end position="426"/>
    </location>
</feature>
<feature type="compositionally biased region" description="Low complexity" evidence="10">
    <location>
        <begin position="279"/>
        <end position="289"/>
    </location>
</feature>
<dbReference type="SMART" id="SM00326">
    <property type="entry name" value="SH3"/>
    <property type="match status" value="1"/>
</dbReference>
<feature type="domain" description="SH3" evidence="11">
    <location>
        <begin position="501"/>
        <end position="562"/>
    </location>
</feature>
<dbReference type="Pfam" id="PF07653">
    <property type="entry name" value="SH3_2"/>
    <property type="match status" value="1"/>
</dbReference>
<evidence type="ECO:0000256" key="7">
    <source>
        <dbReference type="ARBA" id="ARBA00064556"/>
    </source>
</evidence>
<dbReference type="PANTHER" id="PTHR12301">
    <property type="entry name" value="SAM-DOMAIN, SH3 AND NUCLEAR LOCALIZATION SIGNALS PROTEIN RELATED"/>
    <property type="match status" value="1"/>
</dbReference>
<evidence type="ECO:0000256" key="3">
    <source>
        <dbReference type="ARBA" id="ARBA00022490"/>
    </source>
</evidence>
<dbReference type="InterPro" id="IPR037627">
    <property type="entry name" value="SASH1_SAM_repeat1"/>
</dbReference>
<keyword evidence="3" id="KW-0963">Cytoplasm</keyword>
<dbReference type="InterPro" id="IPR037630">
    <property type="entry name" value="SASH1_SAM_repeat2"/>
</dbReference>
<comment type="subcellular location">
    <subcellularLocation>
        <location evidence="1">Cytoplasm</location>
    </subcellularLocation>
</comment>
<dbReference type="CDD" id="cd11967">
    <property type="entry name" value="SH3_SASH1"/>
    <property type="match status" value="1"/>
</dbReference>
<evidence type="ECO:0000256" key="8">
    <source>
        <dbReference type="ARBA" id="ARBA00074059"/>
    </source>
</evidence>
<dbReference type="PROSITE" id="PS50105">
    <property type="entry name" value="SAM_DOMAIN"/>
    <property type="match status" value="2"/>
</dbReference>
<dbReference type="PANTHER" id="PTHR12301:SF3">
    <property type="entry name" value="SAM AND SH3 DOMAIN-CONTAINING PROTEIN 1"/>
    <property type="match status" value="1"/>
</dbReference>
<evidence type="ECO:0000256" key="5">
    <source>
        <dbReference type="ARBA" id="ARBA00022737"/>
    </source>
</evidence>
<evidence type="ECO:0000313" key="14">
    <source>
        <dbReference type="Proteomes" id="UP000603627"/>
    </source>
</evidence>
<organism evidence="13 14">
    <name type="scientific">Calcarius ornatus</name>
    <name type="common">Chestnut-collared longspur</name>
    <dbReference type="NCBI Taxonomy" id="198940"/>
    <lineage>
        <taxon>Eukaryota</taxon>
        <taxon>Metazoa</taxon>
        <taxon>Chordata</taxon>
        <taxon>Craniata</taxon>
        <taxon>Vertebrata</taxon>
        <taxon>Euteleostomi</taxon>
        <taxon>Archelosauria</taxon>
        <taxon>Archosauria</taxon>
        <taxon>Dinosauria</taxon>
        <taxon>Saurischia</taxon>
        <taxon>Theropoda</taxon>
        <taxon>Coelurosauria</taxon>
        <taxon>Aves</taxon>
        <taxon>Neognathae</taxon>
        <taxon>Neoaves</taxon>
        <taxon>Telluraves</taxon>
        <taxon>Australaves</taxon>
        <taxon>Passeriformes</taxon>
        <taxon>Passeroidea</taxon>
        <taxon>Fringillidae</taxon>
        <taxon>Emberizinae</taxon>
        <taxon>Emberizini</taxon>
        <taxon>Calcarius</taxon>
    </lineage>
</organism>
<feature type="region of interest" description="Disordered" evidence="10">
    <location>
        <begin position="771"/>
        <end position="830"/>
    </location>
</feature>
<dbReference type="CDD" id="cd09559">
    <property type="entry name" value="SAM_SASH1_repeat1"/>
    <property type="match status" value="1"/>
</dbReference>
<dbReference type="InterPro" id="IPR036028">
    <property type="entry name" value="SH3-like_dom_sf"/>
</dbReference>
<evidence type="ECO:0000256" key="1">
    <source>
        <dbReference type="ARBA" id="ARBA00004496"/>
    </source>
</evidence>
<feature type="compositionally biased region" description="Polar residues" evidence="10">
    <location>
        <begin position="471"/>
        <end position="483"/>
    </location>
</feature>
<feature type="region of interest" description="Disordered" evidence="10">
    <location>
        <begin position="564"/>
        <end position="587"/>
    </location>
</feature>
<feature type="domain" description="SAM" evidence="12">
    <location>
        <begin position="1127"/>
        <end position="1187"/>
    </location>
</feature>